<protein>
    <submittedName>
        <fullName evidence="1">Uncharacterized protein</fullName>
    </submittedName>
</protein>
<dbReference type="OrthoDB" id="6346224at2"/>
<proteinExistence type="predicted"/>
<dbReference type="RefSeq" id="WP_052415418.1">
    <property type="nucleotide sequence ID" value="NZ_BBNQ01000012.1"/>
</dbReference>
<name>A0A090VFT4_9FLAO</name>
<accession>A0A090VFT4</accession>
<dbReference type="EMBL" id="BBNQ01000012">
    <property type="protein sequence ID" value="GAL63601.1"/>
    <property type="molecule type" value="Genomic_DNA"/>
</dbReference>
<comment type="caution">
    <text evidence="1">The sequence shown here is derived from an EMBL/GenBank/DDBJ whole genome shotgun (WGS) entry which is preliminary data.</text>
</comment>
<organism evidence="1 2">
    <name type="scientific">Algibacter lectus</name>
    <dbReference type="NCBI Taxonomy" id="221126"/>
    <lineage>
        <taxon>Bacteria</taxon>
        <taxon>Pseudomonadati</taxon>
        <taxon>Bacteroidota</taxon>
        <taxon>Flavobacteriia</taxon>
        <taxon>Flavobacteriales</taxon>
        <taxon>Flavobacteriaceae</taxon>
        <taxon>Algibacter</taxon>
    </lineage>
</organism>
<reference evidence="1 2" key="1">
    <citation type="journal article" date="2014" name="Genome Announc.">
        <title>Draft Genome Sequences of Marine Flavobacterium Algibacter lectus Strains SS8 and NR4.</title>
        <authorList>
            <person name="Takatani N."/>
            <person name="Nakanishi M."/>
            <person name="Meirelles P."/>
            <person name="Mino S."/>
            <person name="Suda W."/>
            <person name="Oshima K."/>
            <person name="Hattori M."/>
            <person name="Ohkuma M."/>
            <person name="Hosokawa M."/>
            <person name="Miyashita K."/>
            <person name="Thompson F.L."/>
            <person name="Niwa A."/>
            <person name="Sawabe T."/>
            <person name="Sawabe T."/>
        </authorList>
    </citation>
    <scope>NUCLEOTIDE SEQUENCE [LARGE SCALE GENOMIC DNA]</scope>
    <source>
        <strain evidence="1 2">JCM 19300</strain>
    </source>
</reference>
<dbReference type="AlphaFoldDB" id="A0A090VFT4"/>
<dbReference type="Proteomes" id="UP000029644">
    <property type="component" value="Unassembled WGS sequence"/>
</dbReference>
<sequence length="185" mass="21524">MEKEIKDIIKANYKSAKTISDNIEALEVEYASLYLKEIGEMVINELNETESIWTFEVDNDLTRAWSALDIHNAKWPSEIVVELQGNSKIYSSQNDYGLIAHRDCFNRESIYEKLGKKGFSQSEWTSNKIWVCYNNIMNFGDIDVRANLFNDKTRAKLVEQVATRIIELCRLCDEPLRNFPKIETK</sequence>
<evidence type="ECO:0000313" key="2">
    <source>
        <dbReference type="Proteomes" id="UP000029644"/>
    </source>
</evidence>
<gene>
    <name evidence="1" type="ORF">JCM19300_1950</name>
</gene>
<evidence type="ECO:0000313" key="1">
    <source>
        <dbReference type="EMBL" id="GAL63601.1"/>
    </source>
</evidence>